<dbReference type="STRING" id="1424294.Gferi_23240"/>
<dbReference type="RefSeq" id="WP_069980514.1">
    <property type="nucleotide sequence ID" value="NZ_CP017269.1"/>
</dbReference>
<evidence type="ECO:0000313" key="2">
    <source>
        <dbReference type="EMBL" id="AOT72199.1"/>
    </source>
</evidence>
<organism evidence="2 3">
    <name type="scientific">Geosporobacter ferrireducens</name>
    <dbReference type="NCBI Taxonomy" id="1424294"/>
    <lineage>
        <taxon>Bacteria</taxon>
        <taxon>Bacillati</taxon>
        <taxon>Bacillota</taxon>
        <taxon>Clostridia</taxon>
        <taxon>Peptostreptococcales</taxon>
        <taxon>Thermotaleaceae</taxon>
        <taxon>Geosporobacter</taxon>
    </lineage>
</organism>
<feature type="domain" description="Calcineurin-like phosphoesterase" evidence="1">
    <location>
        <begin position="1"/>
        <end position="195"/>
    </location>
</feature>
<keyword evidence="3" id="KW-1185">Reference proteome</keyword>
<dbReference type="InterPro" id="IPR014578">
    <property type="entry name" value="Pesterase_CT488"/>
</dbReference>
<dbReference type="PIRSF" id="PIRSF033094">
    <property type="entry name" value="Pesterase_CT488"/>
    <property type="match status" value="1"/>
</dbReference>
<accession>A0A1D8GMP8</accession>
<dbReference type="PANTHER" id="PTHR31302:SF22">
    <property type="entry name" value="PHOSPHOESTERASE"/>
    <property type="match status" value="1"/>
</dbReference>
<dbReference type="PANTHER" id="PTHR31302">
    <property type="entry name" value="TRANSMEMBRANE PROTEIN WITH METALLOPHOSPHOESTERASE DOMAIN-RELATED"/>
    <property type="match status" value="1"/>
</dbReference>
<evidence type="ECO:0000313" key="3">
    <source>
        <dbReference type="Proteomes" id="UP000095743"/>
    </source>
</evidence>
<dbReference type="Gene3D" id="3.60.21.10">
    <property type="match status" value="1"/>
</dbReference>
<dbReference type="InterPro" id="IPR004843">
    <property type="entry name" value="Calcineurin-like_PHP"/>
</dbReference>
<dbReference type="GO" id="GO:0016787">
    <property type="term" value="F:hydrolase activity"/>
    <property type="evidence" value="ECO:0007669"/>
    <property type="project" value="InterPro"/>
</dbReference>
<evidence type="ECO:0000259" key="1">
    <source>
        <dbReference type="Pfam" id="PF00149"/>
    </source>
</evidence>
<dbReference type="OrthoDB" id="8610138at2"/>
<dbReference type="Proteomes" id="UP000095743">
    <property type="component" value="Chromosome"/>
</dbReference>
<name>A0A1D8GMP8_9FIRM</name>
<dbReference type="EMBL" id="CP017269">
    <property type="protein sequence ID" value="AOT72199.1"/>
    <property type="molecule type" value="Genomic_DNA"/>
</dbReference>
<sequence>MAIYVIADLHLSGSVQKPMDIFGNQWANHHEKIEYHWRECVHEDDMVLIPGDISWAMRLEEAMVDLRWIDQLPGKKILLRGNHDYWWGSVRKLNTLFPNMFFLQNNSKNFEAYVICGTRGWICPNSYKFDLQDEKIYNRELQRLKLSLETGAKQGNKKIIVMTHYPPTNDKMEPSEFTKIYEDYGVEKVVYGHLHGTDGFCGALQGRYRGVEYQLTSCDYLNFKPLKIYD</sequence>
<protein>
    <submittedName>
        <fullName evidence="2">Serine/threonine protein phosphatase</fullName>
    </submittedName>
</protein>
<gene>
    <name evidence="2" type="ORF">Gferi_23240</name>
</gene>
<dbReference type="InterPro" id="IPR051158">
    <property type="entry name" value="Metallophosphoesterase_sf"/>
</dbReference>
<proteinExistence type="predicted"/>
<dbReference type="KEGG" id="gfe:Gferi_23240"/>
<reference evidence="2 3" key="1">
    <citation type="submission" date="2016-09" db="EMBL/GenBank/DDBJ databases">
        <title>Genomic analysis reveals versatility of anaerobic energy metabolism of Geosporobacter ferrireducens IRF9 of phylum Firmicutes.</title>
        <authorList>
            <person name="Kim S.-J."/>
        </authorList>
    </citation>
    <scope>NUCLEOTIDE SEQUENCE [LARGE SCALE GENOMIC DNA]</scope>
    <source>
        <strain evidence="2 3">IRF9</strain>
    </source>
</reference>
<dbReference type="AlphaFoldDB" id="A0A1D8GMP8"/>
<dbReference type="SUPFAM" id="SSF56300">
    <property type="entry name" value="Metallo-dependent phosphatases"/>
    <property type="match status" value="1"/>
</dbReference>
<dbReference type="Pfam" id="PF00149">
    <property type="entry name" value="Metallophos"/>
    <property type="match status" value="1"/>
</dbReference>
<dbReference type="InterPro" id="IPR029052">
    <property type="entry name" value="Metallo-depent_PP-like"/>
</dbReference>